<dbReference type="EMBL" id="CAWYQH010000046">
    <property type="protein sequence ID" value="CAK8678245.1"/>
    <property type="molecule type" value="Genomic_DNA"/>
</dbReference>
<evidence type="ECO:0000256" key="5">
    <source>
        <dbReference type="ARBA" id="ARBA00022801"/>
    </source>
</evidence>
<dbReference type="PROSITE" id="PS00928">
    <property type="entry name" value="TREHALASE_2"/>
    <property type="match status" value="1"/>
</dbReference>
<gene>
    <name evidence="9" type="ORF">CVLEPA_LOCUS8182</name>
</gene>
<protein>
    <recommendedName>
        <fullName evidence="4 7">Trehalase</fullName>
        <ecNumber evidence="3 7">3.2.1.28</ecNumber>
    </recommendedName>
    <alternativeName>
        <fullName evidence="7">Alpha-trehalose glucohydrolase</fullName>
    </alternativeName>
</protein>
<evidence type="ECO:0000256" key="7">
    <source>
        <dbReference type="RuleBase" id="RU361180"/>
    </source>
</evidence>
<evidence type="ECO:0000256" key="1">
    <source>
        <dbReference type="ARBA" id="ARBA00001576"/>
    </source>
</evidence>
<dbReference type="InterPro" id="IPR012341">
    <property type="entry name" value="6hp_glycosidase-like_sf"/>
</dbReference>
<keyword evidence="8" id="KW-0812">Transmembrane</keyword>
<reference evidence="9 10" key="1">
    <citation type="submission" date="2024-02" db="EMBL/GenBank/DDBJ databases">
        <authorList>
            <person name="Daric V."/>
            <person name="Darras S."/>
        </authorList>
    </citation>
    <scope>NUCLEOTIDE SEQUENCE [LARGE SCALE GENOMIC DNA]</scope>
</reference>
<dbReference type="Gene3D" id="1.50.10.10">
    <property type="match status" value="1"/>
</dbReference>
<accession>A0ABP0FEZ4</accession>
<dbReference type="PANTHER" id="PTHR23403">
    <property type="entry name" value="TREHALASE"/>
    <property type="match status" value="1"/>
</dbReference>
<keyword evidence="6 7" id="KW-0326">Glycosidase</keyword>
<dbReference type="Proteomes" id="UP001642483">
    <property type="component" value="Unassembled WGS sequence"/>
</dbReference>
<sequence>MMNIPVVFAILTSSRILHQSVPACDSEIFCQGNLLDAAQSAYIYNDSKSFVDMKLKNEPDVVLAEFQKLYNINDGHIPMEQMLQFVKNQFSPPGSEFGEWTPDDWTSSPNFLHKIADIDLRKWASDLNGLWKILGRKMVEDVKENPSLYSIIPVDNPVVVPGGRFREFYYWDSYWVIRGLLLCEMTSTVKGMLKNYLAVVEKYGFVPNGGRIYYERRSQPPMLIPMIYDYFSATGDKELLQNALPVIEKEYHFWMESRTVQFGSHTLNFYASDVNQPRPESYREDKKLIEQLSTEDGRALMKHITSACESGWDFSSRWAGTNFSTETNVLLQLRTRDIIPVDLNSILALNERYLAEFHDILGNISLASQYRAYYNRRAEAIESVLWNDEDGTYYDLVISTGQQNKRYFASNMNPLWTKCFPATVDVNSREKKMFSYMQNTGVLSYPGGIPTSLEGTGQQWDFPNAWPPLVHMIIEGLESSSDAVLHEEAFKQAQKWTRTNHKAYVETNAMFEKYDVTRSNGVPGSGGEYDVQIGFGWTNGVVLSFLHQYGSRITAADLNATVGPTALPGNPETTTGAAATIFSPSFSLQGMLFLGLLFLFFSAF</sequence>
<keyword evidence="10" id="KW-1185">Reference proteome</keyword>
<feature type="transmembrane region" description="Helical" evidence="8">
    <location>
        <begin position="581"/>
        <end position="601"/>
    </location>
</feature>
<dbReference type="InterPro" id="IPR001661">
    <property type="entry name" value="Glyco_hydro_37"/>
</dbReference>
<dbReference type="Pfam" id="PF01204">
    <property type="entry name" value="Trehalase"/>
    <property type="match status" value="1"/>
</dbReference>
<comment type="catalytic activity">
    <reaction evidence="1 7">
        <text>alpha,alpha-trehalose + H2O = alpha-D-glucose + beta-D-glucose</text>
        <dbReference type="Rhea" id="RHEA:32675"/>
        <dbReference type="ChEBI" id="CHEBI:15377"/>
        <dbReference type="ChEBI" id="CHEBI:15903"/>
        <dbReference type="ChEBI" id="CHEBI:16551"/>
        <dbReference type="ChEBI" id="CHEBI:17925"/>
        <dbReference type="EC" id="3.2.1.28"/>
    </reaction>
</comment>
<organism evidence="9 10">
    <name type="scientific">Clavelina lepadiformis</name>
    <name type="common">Light-bulb sea squirt</name>
    <name type="synonym">Ascidia lepadiformis</name>
    <dbReference type="NCBI Taxonomy" id="159417"/>
    <lineage>
        <taxon>Eukaryota</taxon>
        <taxon>Metazoa</taxon>
        <taxon>Chordata</taxon>
        <taxon>Tunicata</taxon>
        <taxon>Ascidiacea</taxon>
        <taxon>Aplousobranchia</taxon>
        <taxon>Clavelinidae</taxon>
        <taxon>Clavelina</taxon>
    </lineage>
</organism>
<dbReference type="PROSITE" id="PS00927">
    <property type="entry name" value="TREHALASE_1"/>
    <property type="match status" value="1"/>
</dbReference>
<comment type="caution">
    <text evidence="9">The sequence shown here is derived from an EMBL/GenBank/DDBJ whole genome shotgun (WGS) entry which is preliminary data.</text>
</comment>
<evidence type="ECO:0000313" key="9">
    <source>
        <dbReference type="EMBL" id="CAK8678245.1"/>
    </source>
</evidence>
<evidence type="ECO:0000256" key="8">
    <source>
        <dbReference type="SAM" id="Phobius"/>
    </source>
</evidence>
<dbReference type="SUPFAM" id="SSF48208">
    <property type="entry name" value="Six-hairpin glycosidases"/>
    <property type="match status" value="1"/>
</dbReference>
<dbReference type="PRINTS" id="PR00744">
    <property type="entry name" value="GLHYDRLASE37"/>
</dbReference>
<keyword evidence="5 7" id="KW-0378">Hydrolase</keyword>
<dbReference type="PANTHER" id="PTHR23403:SF1">
    <property type="entry name" value="TREHALASE"/>
    <property type="match status" value="1"/>
</dbReference>
<dbReference type="InterPro" id="IPR008928">
    <property type="entry name" value="6-hairpin_glycosidase_sf"/>
</dbReference>
<keyword evidence="8" id="KW-0472">Membrane</keyword>
<proteinExistence type="inferred from homology"/>
<evidence type="ECO:0000256" key="6">
    <source>
        <dbReference type="ARBA" id="ARBA00023295"/>
    </source>
</evidence>
<comment type="similarity">
    <text evidence="2 7">Belongs to the glycosyl hydrolase 37 family.</text>
</comment>
<dbReference type="InterPro" id="IPR018232">
    <property type="entry name" value="Glyco_hydro_37_CS"/>
</dbReference>
<evidence type="ECO:0000256" key="4">
    <source>
        <dbReference type="ARBA" id="ARBA00019905"/>
    </source>
</evidence>
<evidence type="ECO:0000256" key="3">
    <source>
        <dbReference type="ARBA" id="ARBA00012757"/>
    </source>
</evidence>
<evidence type="ECO:0000313" key="10">
    <source>
        <dbReference type="Proteomes" id="UP001642483"/>
    </source>
</evidence>
<name>A0ABP0FEZ4_CLALP</name>
<evidence type="ECO:0000256" key="2">
    <source>
        <dbReference type="ARBA" id="ARBA00005615"/>
    </source>
</evidence>
<keyword evidence="8" id="KW-1133">Transmembrane helix</keyword>
<dbReference type="EC" id="3.2.1.28" evidence="3 7"/>